<evidence type="ECO:0000313" key="2">
    <source>
        <dbReference type="EnsemblPlants" id="EMT00869"/>
    </source>
</evidence>
<dbReference type="AlphaFoldDB" id="R7VYS7"/>
<name>R7VYS7_AEGTA</name>
<dbReference type="PANTHER" id="PTHR12069:SF0">
    <property type="entry name" value="DNA-DIRECTED RNA POLYMERASE III SUBUNIT RPC5"/>
    <property type="match status" value="1"/>
</dbReference>
<dbReference type="SUPFAM" id="SSF64484">
    <property type="entry name" value="beta and beta-prime subunits of DNA dependent RNA-polymerase"/>
    <property type="match status" value="1"/>
</dbReference>
<dbReference type="EnsemblPlants" id="EMT00869">
    <property type="protein sequence ID" value="EMT00869"/>
    <property type="gene ID" value="F775_18187"/>
</dbReference>
<sequence>METDRVSAGEGADLEGEDFVVREMDVYFTPRPFGKDTKLYIAQYPQRPCWRPYELGEACKEVRVRPESSEVEVDLEIDTESGNYDQEVSASPRLTEQTLSSSEAAADVAGYAVGVLRGGLLHLNRLDAVLQLRPSMSHLISGPSHTTRQPLQEVETNGLKVPSVKGDERSEGSNKDSIKEPEPWISLTYEPAGSDVASRYYAEMMANEGRPIMDFTMSTQDYAMSLCPGGPTGSKRTNRCEVLREMLSLPLEVRLKKWFTEVSQVNRFDALMHLAPDCSEEDLLKILPVYADLVRGLWVCKSSLLYDDGHASKRDRILLGFTKGESIPVKYVDRLIRDERTRNMILNPLGKRREKLNDYKFIVPADSSFIRRYSHIVKEQENACLEVIGSYPGAAKCSCVRLASASKVSVGIKYVALLADQELWAKLAISIQDLVPCMLLCSDSSLARSGKGYAGSGTTEKDGLFCERIFGPIKSGICACGNSRASGAENEDERFCQKCAGVDAARQLAPARPLRCRPLDVRDDPVALSLRRALLILDRSRSPYVGSSPTGRLPLFRVTPAETAHELPVLTLVPSL</sequence>
<evidence type="ECO:0000256" key="1">
    <source>
        <dbReference type="SAM" id="MobiDB-lite"/>
    </source>
</evidence>
<protein>
    <submittedName>
        <fullName evidence="2">DNA-directed RNA polymerase III subunit RPC5</fullName>
    </submittedName>
</protein>
<feature type="region of interest" description="Disordered" evidence="1">
    <location>
        <begin position="140"/>
        <end position="182"/>
    </location>
</feature>
<proteinExistence type="predicted"/>
<accession>R7VYS7</accession>
<dbReference type="GO" id="GO:0042797">
    <property type="term" value="P:tRNA transcription by RNA polymerase III"/>
    <property type="evidence" value="ECO:0007669"/>
    <property type="project" value="TreeGrafter"/>
</dbReference>
<dbReference type="GO" id="GO:0005666">
    <property type="term" value="C:RNA polymerase III complex"/>
    <property type="evidence" value="ECO:0007669"/>
    <property type="project" value="TreeGrafter"/>
</dbReference>
<dbReference type="InterPro" id="IPR006886">
    <property type="entry name" value="RNA_pol_III_Rpc5"/>
</dbReference>
<dbReference type="Pfam" id="PF04801">
    <property type="entry name" value="RPC5"/>
    <property type="match status" value="1"/>
</dbReference>
<dbReference type="PANTHER" id="PTHR12069">
    <property type="entry name" value="DNA-DIRECTED RNA POLYMERASES III 80 KDA POLYPEPTIDE RNA POLYMERASE III SUBUNIT 5"/>
    <property type="match status" value="1"/>
</dbReference>
<reference evidence="2" key="1">
    <citation type="submission" date="2015-06" db="UniProtKB">
        <authorList>
            <consortium name="EnsemblPlants"/>
        </authorList>
    </citation>
    <scope>IDENTIFICATION</scope>
</reference>
<feature type="compositionally biased region" description="Basic and acidic residues" evidence="1">
    <location>
        <begin position="165"/>
        <end position="182"/>
    </location>
</feature>
<organism evidence="2">
    <name type="scientific">Aegilops tauschii</name>
    <name type="common">Tausch's goatgrass</name>
    <name type="synonym">Aegilops squarrosa</name>
    <dbReference type="NCBI Taxonomy" id="37682"/>
    <lineage>
        <taxon>Eukaryota</taxon>
        <taxon>Viridiplantae</taxon>
        <taxon>Streptophyta</taxon>
        <taxon>Embryophyta</taxon>
        <taxon>Tracheophyta</taxon>
        <taxon>Spermatophyta</taxon>
        <taxon>Magnoliopsida</taxon>
        <taxon>Liliopsida</taxon>
        <taxon>Poales</taxon>
        <taxon>Poaceae</taxon>
        <taxon>BOP clade</taxon>
        <taxon>Pooideae</taxon>
        <taxon>Triticodae</taxon>
        <taxon>Triticeae</taxon>
        <taxon>Triticinae</taxon>
        <taxon>Aegilops</taxon>
    </lineage>
</organism>